<keyword evidence="3" id="KW-1185">Reference proteome</keyword>
<feature type="transmembrane region" description="Helical" evidence="1">
    <location>
        <begin position="37"/>
        <end position="55"/>
    </location>
</feature>
<proteinExistence type="predicted"/>
<dbReference type="Pfam" id="PF07254">
    <property type="entry name" value="Cpta_toxin"/>
    <property type="match status" value="1"/>
</dbReference>
<dbReference type="RefSeq" id="WP_130458484.1">
    <property type="nucleotide sequence ID" value="NZ_SHKM01000001.1"/>
</dbReference>
<keyword evidence="1" id="KW-0812">Transmembrane</keyword>
<keyword evidence="1" id="KW-0472">Membrane</keyword>
<gene>
    <name evidence="2" type="ORF">EV678_0634</name>
</gene>
<accession>A0ABY0IQI9</accession>
<dbReference type="Proteomes" id="UP000292136">
    <property type="component" value="Unassembled WGS sequence"/>
</dbReference>
<organism evidence="2 3">
    <name type="scientific">Azospira oryzae</name>
    <dbReference type="NCBI Taxonomy" id="146939"/>
    <lineage>
        <taxon>Bacteria</taxon>
        <taxon>Pseudomonadati</taxon>
        <taxon>Pseudomonadota</taxon>
        <taxon>Betaproteobacteria</taxon>
        <taxon>Rhodocyclales</taxon>
        <taxon>Rhodocyclaceae</taxon>
        <taxon>Azospira</taxon>
    </lineage>
</organism>
<comment type="caution">
    <text evidence="2">The sequence shown here is derived from an EMBL/GenBank/DDBJ whole genome shotgun (WGS) entry which is preliminary data.</text>
</comment>
<evidence type="ECO:0000256" key="1">
    <source>
        <dbReference type="SAM" id="Phobius"/>
    </source>
</evidence>
<name>A0ABY0IQI9_9RHOO</name>
<dbReference type="EMBL" id="SHKM01000001">
    <property type="protein sequence ID" value="RZT89838.1"/>
    <property type="molecule type" value="Genomic_DNA"/>
</dbReference>
<sequence>MRLPLLLQLQPSRRLAMLFVALHAAASGGVFILGWNIWATLGLLALLLVSLAFTLRRHYGRHPAWVRLGQKGELAWGQGGKESPRLRLLPGTCWRHLVVLRYRLEQEDGTWSRPRAVCLLADSLADEVSFRQLRVWLGWRAKFRDDGIF</sequence>
<protein>
    <submittedName>
        <fullName evidence="2">Transcriptional regulator</fullName>
    </submittedName>
</protein>
<keyword evidence="1" id="KW-1133">Transmembrane helix</keyword>
<evidence type="ECO:0000313" key="3">
    <source>
        <dbReference type="Proteomes" id="UP000292136"/>
    </source>
</evidence>
<dbReference type="InterPro" id="IPR009883">
    <property type="entry name" value="YgfX"/>
</dbReference>
<reference evidence="2 3" key="1">
    <citation type="submission" date="2019-02" db="EMBL/GenBank/DDBJ databases">
        <title>Genomic Encyclopedia of Type Strains, Phase IV (KMG-IV): sequencing the most valuable type-strain genomes for metagenomic binning, comparative biology and taxonomic classification.</title>
        <authorList>
            <person name="Goeker M."/>
        </authorList>
    </citation>
    <scope>NUCLEOTIDE SEQUENCE [LARGE SCALE GENOMIC DNA]</scope>
    <source>
        <strain evidence="2 3">DSM 21223</strain>
    </source>
</reference>
<evidence type="ECO:0000313" key="2">
    <source>
        <dbReference type="EMBL" id="RZT89838.1"/>
    </source>
</evidence>